<dbReference type="SUPFAM" id="SSF53254">
    <property type="entry name" value="Phosphoglycerate mutase-like"/>
    <property type="match status" value="1"/>
</dbReference>
<comment type="caution">
    <text evidence="1">The sequence shown here is derived from an EMBL/GenBank/DDBJ whole genome shotgun (WGS) entry which is preliminary data.</text>
</comment>
<accession>A0ABS3Q398</accession>
<dbReference type="Gene3D" id="3.40.50.1240">
    <property type="entry name" value="Phosphoglycerate mutase-like"/>
    <property type="match status" value="1"/>
</dbReference>
<proteinExistence type="predicted"/>
<name>A0ABS3Q398_9GAMM</name>
<evidence type="ECO:0000313" key="1">
    <source>
        <dbReference type="EMBL" id="MBO1926805.1"/>
    </source>
</evidence>
<protein>
    <submittedName>
        <fullName evidence="1">Histidine phosphatase family protein</fullName>
    </submittedName>
</protein>
<dbReference type="InterPro" id="IPR050275">
    <property type="entry name" value="PGM_Phosphatase"/>
</dbReference>
<dbReference type="Pfam" id="PF00300">
    <property type="entry name" value="His_Phos_1"/>
    <property type="match status" value="1"/>
</dbReference>
<dbReference type="CDD" id="cd07067">
    <property type="entry name" value="HP_PGM_like"/>
    <property type="match status" value="1"/>
</dbReference>
<sequence>MRIDIIRHGECADNAFLRGQIDSPLTPLGEQQMRQAIKGLPKADLVFSSPAQRTLKFAQENFGQVDVLEGFRERNFGEWDGLSFQTLQQRFPQQLDLYLQNPFADMIPQSESLTDFQQRIATAWQKLCEIDAQHLLVFSHSGVQRMLLKSILGFPNKYLFNLKIDYAARMTFEVQKTQQGYFTQLVEIRQNQKVS</sequence>
<reference evidence="1 2" key="1">
    <citation type="submission" date="2021-03" db="EMBL/GenBank/DDBJ databases">
        <title>Thiomicrorhabdus sp.nov.,novel sulfur-oxidizing bacteria isolated from coastal sediment.</title>
        <authorList>
            <person name="Liu X."/>
        </authorList>
    </citation>
    <scope>NUCLEOTIDE SEQUENCE [LARGE SCALE GENOMIC DNA]</scope>
    <source>
        <strain evidence="1 2">6S2-11</strain>
    </source>
</reference>
<dbReference type="InterPro" id="IPR029033">
    <property type="entry name" value="His_PPase_superfam"/>
</dbReference>
<dbReference type="PANTHER" id="PTHR48100:SF1">
    <property type="entry name" value="HISTIDINE PHOSPHATASE FAMILY PROTEIN-RELATED"/>
    <property type="match status" value="1"/>
</dbReference>
<organism evidence="1 2">
    <name type="scientific">Thiomicrorhabdus marina</name>
    <dbReference type="NCBI Taxonomy" id="2818442"/>
    <lineage>
        <taxon>Bacteria</taxon>
        <taxon>Pseudomonadati</taxon>
        <taxon>Pseudomonadota</taxon>
        <taxon>Gammaproteobacteria</taxon>
        <taxon>Thiotrichales</taxon>
        <taxon>Piscirickettsiaceae</taxon>
        <taxon>Thiomicrorhabdus</taxon>
    </lineage>
</organism>
<dbReference type="PIRSF" id="PIRSF000709">
    <property type="entry name" value="6PFK_2-Ptase"/>
    <property type="match status" value="1"/>
</dbReference>
<dbReference type="RefSeq" id="WP_208148250.1">
    <property type="nucleotide sequence ID" value="NZ_JAGETV010000005.1"/>
</dbReference>
<gene>
    <name evidence="1" type="ORF">J3998_04390</name>
</gene>
<dbReference type="Proteomes" id="UP000664835">
    <property type="component" value="Unassembled WGS sequence"/>
</dbReference>
<dbReference type="EMBL" id="JAGETV010000005">
    <property type="protein sequence ID" value="MBO1926805.1"/>
    <property type="molecule type" value="Genomic_DNA"/>
</dbReference>
<dbReference type="PANTHER" id="PTHR48100">
    <property type="entry name" value="BROAD-SPECIFICITY PHOSPHATASE YOR283W-RELATED"/>
    <property type="match status" value="1"/>
</dbReference>
<dbReference type="InterPro" id="IPR013078">
    <property type="entry name" value="His_Pase_superF_clade-1"/>
</dbReference>
<evidence type="ECO:0000313" key="2">
    <source>
        <dbReference type="Proteomes" id="UP000664835"/>
    </source>
</evidence>
<dbReference type="SMART" id="SM00855">
    <property type="entry name" value="PGAM"/>
    <property type="match status" value="1"/>
</dbReference>
<keyword evidence="2" id="KW-1185">Reference proteome</keyword>